<feature type="domain" description="HD-GYP" evidence="2">
    <location>
        <begin position="18"/>
        <end position="213"/>
    </location>
</feature>
<gene>
    <name evidence="3" type="ORF">SAMN02745885_02517</name>
</gene>
<dbReference type="NCBIfam" id="TIGR00277">
    <property type="entry name" value="HDIG"/>
    <property type="match status" value="1"/>
</dbReference>
<dbReference type="SMART" id="SM00471">
    <property type="entry name" value="HDc"/>
    <property type="match status" value="1"/>
</dbReference>
<reference evidence="4" key="1">
    <citation type="submission" date="2017-02" db="EMBL/GenBank/DDBJ databases">
        <authorList>
            <person name="Varghese N."/>
            <person name="Submissions S."/>
        </authorList>
    </citation>
    <scope>NUCLEOTIDE SEQUENCE [LARGE SCALE GENOMIC DNA]</scope>
    <source>
        <strain evidence="4">DSM 16521</strain>
    </source>
</reference>
<dbReference type="InterPro" id="IPR006675">
    <property type="entry name" value="HDIG_dom"/>
</dbReference>
<dbReference type="Pfam" id="PF13487">
    <property type="entry name" value="HD_5"/>
    <property type="match status" value="1"/>
</dbReference>
<dbReference type="Proteomes" id="UP000189933">
    <property type="component" value="Unassembled WGS sequence"/>
</dbReference>
<feature type="domain" description="HD" evidence="1">
    <location>
        <begin position="40"/>
        <end position="162"/>
    </location>
</feature>
<dbReference type="SUPFAM" id="SSF109604">
    <property type="entry name" value="HD-domain/PDEase-like"/>
    <property type="match status" value="1"/>
</dbReference>
<dbReference type="PANTHER" id="PTHR43155">
    <property type="entry name" value="CYCLIC DI-GMP PHOSPHODIESTERASE PA4108-RELATED"/>
    <property type="match status" value="1"/>
</dbReference>
<proteinExistence type="predicted"/>
<sequence>MRYELFEKIYDIDSNMNIKEILLATIKSIVQAIGERDRYTRKHSENVAAYAKIIANELRLSQDEIEKIYLAGLFHDIGKIGIPDYILNKPGKLNDEELMFIKEHPRIACRILESFDIFKDILPAIEQHHEQWNGSGYPFGLIGESIDLGARIIAVADAFDAMITDRVYRKGMKQDEAIDNLIKGAGQQWDPEIVDVFVRWWEKMYNPQGKHDWKLKYVRTIYKDFLNDATEGKVILLDESDIEKYKEDYKVYGEMPVLYYRDLIEARKLFNEFLDQLDINKEKQRIYILVFSELVNNILKHAERGMVEWGIDNFDDLVLTVNDYGPGFLLEKLPQSLLISGFCTTNTLKSVGLGLPFVLKYCKKLTIANCSGGTFISVKLTK</sequence>
<evidence type="ECO:0000259" key="1">
    <source>
        <dbReference type="PROSITE" id="PS51831"/>
    </source>
</evidence>
<dbReference type="AlphaFoldDB" id="A0A1T4S919"/>
<keyword evidence="4" id="KW-1185">Reference proteome</keyword>
<dbReference type="OrthoDB" id="9798833at2"/>
<dbReference type="InterPro" id="IPR006674">
    <property type="entry name" value="HD_domain"/>
</dbReference>
<dbReference type="SUPFAM" id="SSF55874">
    <property type="entry name" value="ATPase domain of HSP90 chaperone/DNA topoisomerase II/histidine kinase"/>
    <property type="match status" value="1"/>
</dbReference>
<evidence type="ECO:0000313" key="3">
    <source>
        <dbReference type="EMBL" id="SKA24715.1"/>
    </source>
</evidence>
<accession>A0A1T4S919</accession>
<protein>
    <submittedName>
        <fullName evidence="3">HDIG domain-containing protein</fullName>
    </submittedName>
</protein>
<evidence type="ECO:0000313" key="4">
    <source>
        <dbReference type="Proteomes" id="UP000189933"/>
    </source>
</evidence>
<dbReference type="EMBL" id="FUXM01000047">
    <property type="protein sequence ID" value="SKA24715.1"/>
    <property type="molecule type" value="Genomic_DNA"/>
</dbReference>
<name>A0A1T4S919_9FIRM</name>
<dbReference type="Pfam" id="PF02518">
    <property type="entry name" value="HATPase_c"/>
    <property type="match status" value="1"/>
</dbReference>
<dbReference type="Gene3D" id="1.10.3210.10">
    <property type="entry name" value="Hypothetical protein af1432"/>
    <property type="match status" value="1"/>
</dbReference>
<dbReference type="CDD" id="cd00077">
    <property type="entry name" value="HDc"/>
    <property type="match status" value="1"/>
</dbReference>
<dbReference type="PROSITE" id="PS51831">
    <property type="entry name" value="HD"/>
    <property type="match status" value="1"/>
</dbReference>
<dbReference type="RefSeq" id="WP_078666485.1">
    <property type="nucleotide sequence ID" value="NZ_FUXM01000047.1"/>
</dbReference>
<dbReference type="InterPro" id="IPR036890">
    <property type="entry name" value="HATPase_C_sf"/>
</dbReference>
<dbReference type="InterPro" id="IPR003594">
    <property type="entry name" value="HATPase_dom"/>
</dbReference>
<dbReference type="PROSITE" id="PS51832">
    <property type="entry name" value="HD_GYP"/>
    <property type="match status" value="1"/>
</dbReference>
<organism evidence="3 4">
    <name type="scientific">Carboxydocella sporoproducens DSM 16521</name>
    <dbReference type="NCBI Taxonomy" id="1121270"/>
    <lineage>
        <taxon>Bacteria</taxon>
        <taxon>Bacillati</taxon>
        <taxon>Bacillota</taxon>
        <taxon>Clostridia</taxon>
        <taxon>Eubacteriales</taxon>
        <taxon>Clostridiales Family XVI. Incertae Sedis</taxon>
        <taxon>Carboxydocella</taxon>
    </lineage>
</organism>
<evidence type="ECO:0000259" key="2">
    <source>
        <dbReference type="PROSITE" id="PS51832"/>
    </source>
</evidence>
<dbReference type="PANTHER" id="PTHR43155:SF2">
    <property type="entry name" value="CYCLIC DI-GMP PHOSPHODIESTERASE PA4108"/>
    <property type="match status" value="1"/>
</dbReference>
<dbReference type="InterPro" id="IPR003607">
    <property type="entry name" value="HD/PDEase_dom"/>
</dbReference>
<dbReference type="Gene3D" id="3.30.565.10">
    <property type="entry name" value="Histidine kinase-like ATPase, C-terminal domain"/>
    <property type="match status" value="1"/>
</dbReference>
<dbReference type="InterPro" id="IPR037522">
    <property type="entry name" value="HD_GYP_dom"/>
</dbReference>